<reference evidence="1 2" key="1">
    <citation type="submission" date="2015-01" db="EMBL/GenBank/DDBJ databases">
        <title>Evolution of Trichinella species and genotypes.</title>
        <authorList>
            <person name="Korhonen P.K."/>
            <person name="Edoardo P."/>
            <person name="Giuseppe L.R."/>
            <person name="Gasser R.B."/>
        </authorList>
    </citation>
    <scope>NUCLEOTIDE SEQUENCE [LARGE SCALE GENOMIC DNA]</scope>
    <source>
        <strain evidence="1">ISS1029</strain>
    </source>
</reference>
<comment type="caution">
    <text evidence="1">The sequence shown here is derived from an EMBL/GenBank/DDBJ whole genome shotgun (WGS) entry which is preliminary data.</text>
</comment>
<sequence length="216" mass="24679">MSDFSHLILDTVGEDDVLLKARGRKLSSLTSYETQQYLDCYERGQNMTVKFFTAEDKGNLALNFSAFSLGRVTLREGCFTYVQTDFFQMLILSDQCDKNKADDVRHKSVLLNGDMPRVKLEIFQADGGWRDRKIKSRKNLCLLSVLNTSYSRTCLPENVCKFLFHCYVYAYVALVSMVAGVRCAVRVHWRSLCDGGRRIPLNTALIFVLYSFISSN</sequence>
<name>A0A0V1HDS6_9BILA</name>
<evidence type="ECO:0000313" key="1">
    <source>
        <dbReference type="EMBL" id="KRZ08781.1"/>
    </source>
</evidence>
<keyword evidence="2" id="KW-1185">Reference proteome</keyword>
<organism evidence="1 2">
    <name type="scientific">Trichinella zimbabwensis</name>
    <dbReference type="NCBI Taxonomy" id="268475"/>
    <lineage>
        <taxon>Eukaryota</taxon>
        <taxon>Metazoa</taxon>
        <taxon>Ecdysozoa</taxon>
        <taxon>Nematoda</taxon>
        <taxon>Enoplea</taxon>
        <taxon>Dorylaimia</taxon>
        <taxon>Trichinellida</taxon>
        <taxon>Trichinellidae</taxon>
        <taxon>Trichinella</taxon>
    </lineage>
</organism>
<dbReference type="Proteomes" id="UP000055024">
    <property type="component" value="Unassembled WGS sequence"/>
</dbReference>
<dbReference type="EMBL" id="JYDP01000081">
    <property type="protein sequence ID" value="KRZ08781.1"/>
    <property type="molecule type" value="Genomic_DNA"/>
</dbReference>
<dbReference type="OrthoDB" id="66881at2759"/>
<evidence type="ECO:0000313" key="2">
    <source>
        <dbReference type="Proteomes" id="UP000055024"/>
    </source>
</evidence>
<proteinExistence type="predicted"/>
<accession>A0A0V1HDS6</accession>
<dbReference type="AlphaFoldDB" id="A0A0V1HDS6"/>
<gene>
    <name evidence="1" type="ORF">T11_10888</name>
</gene>
<protein>
    <submittedName>
        <fullName evidence="1">Uncharacterized protein</fullName>
    </submittedName>
</protein>